<evidence type="ECO:0000313" key="2">
    <source>
        <dbReference type="Proteomes" id="UP001286313"/>
    </source>
</evidence>
<organism evidence="1 2">
    <name type="scientific">Petrolisthes cinctipes</name>
    <name type="common">Flat porcelain crab</name>
    <dbReference type="NCBI Taxonomy" id="88211"/>
    <lineage>
        <taxon>Eukaryota</taxon>
        <taxon>Metazoa</taxon>
        <taxon>Ecdysozoa</taxon>
        <taxon>Arthropoda</taxon>
        <taxon>Crustacea</taxon>
        <taxon>Multicrustacea</taxon>
        <taxon>Malacostraca</taxon>
        <taxon>Eumalacostraca</taxon>
        <taxon>Eucarida</taxon>
        <taxon>Decapoda</taxon>
        <taxon>Pleocyemata</taxon>
        <taxon>Anomura</taxon>
        <taxon>Galatheoidea</taxon>
        <taxon>Porcellanidae</taxon>
        <taxon>Petrolisthes</taxon>
    </lineage>
</organism>
<sequence>MRLVTSTTSTLRRPPPSTLLLVSRSLRPLWGEVVIVTRGGAGVNNTTHSAHVECRHVKLPVWAGGEGDWGGATHDLGTRPYTRVPTHPSPHHVPTHPPLRHHTVHDHLTAKSSQHFRTLAVKVRLPNTITTSHDVITLRTRTFSHNVCAQLLSCHTIVLRTSLFSSVRLRTILTPQYYAAYKKA</sequence>
<accession>A0AAE1F4X6</accession>
<keyword evidence="2" id="KW-1185">Reference proteome</keyword>
<name>A0AAE1F4X6_PETCI</name>
<comment type="caution">
    <text evidence="1">The sequence shown here is derived from an EMBL/GenBank/DDBJ whole genome shotgun (WGS) entry which is preliminary data.</text>
</comment>
<gene>
    <name evidence="1" type="ORF">Pcinc_027493</name>
</gene>
<dbReference type="Proteomes" id="UP001286313">
    <property type="component" value="Unassembled WGS sequence"/>
</dbReference>
<reference evidence="1" key="1">
    <citation type="submission" date="2023-10" db="EMBL/GenBank/DDBJ databases">
        <title>Genome assemblies of two species of porcelain crab, Petrolisthes cinctipes and Petrolisthes manimaculis (Anomura: Porcellanidae).</title>
        <authorList>
            <person name="Angst P."/>
        </authorList>
    </citation>
    <scope>NUCLEOTIDE SEQUENCE</scope>
    <source>
        <strain evidence="1">PB745_01</strain>
        <tissue evidence="1">Gill</tissue>
    </source>
</reference>
<proteinExistence type="predicted"/>
<dbReference type="AlphaFoldDB" id="A0AAE1F4X6"/>
<protein>
    <submittedName>
        <fullName evidence="1">Uncharacterized protein</fullName>
    </submittedName>
</protein>
<evidence type="ECO:0000313" key="1">
    <source>
        <dbReference type="EMBL" id="KAK3867005.1"/>
    </source>
</evidence>
<dbReference type="EMBL" id="JAWQEG010003296">
    <property type="protein sequence ID" value="KAK3867005.1"/>
    <property type="molecule type" value="Genomic_DNA"/>
</dbReference>